<dbReference type="PANTHER" id="PTHR13308">
    <property type="entry name" value="NEDD4-BINDING PROTEIN 2-LIKE 1"/>
    <property type="match status" value="1"/>
</dbReference>
<evidence type="ECO:0000313" key="2">
    <source>
        <dbReference type="Proteomes" id="UP000824540"/>
    </source>
</evidence>
<dbReference type="Gene3D" id="3.40.50.300">
    <property type="entry name" value="P-loop containing nucleotide triphosphate hydrolases"/>
    <property type="match status" value="1"/>
</dbReference>
<evidence type="ECO:0000313" key="1">
    <source>
        <dbReference type="EMBL" id="KAG9351804.1"/>
    </source>
</evidence>
<gene>
    <name evidence="1" type="ORF">JZ751_023055</name>
</gene>
<dbReference type="InterPro" id="IPR027417">
    <property type="entry name" value="P-loop_NTPase"/>
</dbReference>
<dbReference type="OrthoDB" id="3231855at2759"/>
<name>A0A8T2PH31_9TELE</name>
<sequence>MVNFDESELDNAHEMNRRRANEAMRDGVNPVIIDNTNIFRSEMKPYVKMGLRYGYHIRFRFLQDSWKKSVETLYRRTNGKVPIEKIEKMKNNYEFINDLSDVLKSKSWKQN</sequence>
<dbReference type="PANTHER" id="PTHR13308:SF5">
    <property type="entry name" value="NEDD4-BINDING PROTEIN 2-LIKE 1"/>
    <property type="match status" value="1"/>
</dbReference>
<dbReference type="InterPro" id="IPR026302">
    <property type="entry name" value="NEDD4-bd_p2"/>
</dbReference>
<accession>A0A8T2PH31</accession>
<protein>
    <submittedName>
        <fullName evidence="1">Uncharacterized protein</fullName>
    </submittedName>
</protein>
<comment type="caution">
    <text evidence="1">The sequence shown here is derived from an EMBL/GenBank/DDBJ whole genome shotgun (WGS) entry which is preliminary data.</text>
</comment>
<dbReference type="AlphaFoldDB" id="A0A8T2PH31"/>
<dbReference type="EMBL" id="JAFBMS010000006">
    <property type="protein sequence ID" value="KAG9351804.1"/>
    <property type="molecule type" value="Genomic_DNA"/>
</dbReference>
<proteinExistence type="predicted"/>
<dbReference type="SUPFAM" id="SSF52540">
    <property type="entry name" value="P-loop containing nucleoside triphosphate hydrolases"/>
    <property type="match status" value="1"/>
</dbReference>
<reference evidence="1" key="1">
    <citation type="thesis" date="2021" institute="BYU ScholarsArchive" country="Provo, UT, USA">
        <title>Applications of and Algorithms for Genome Assembly and Genomic Analyses with an Emphasis on Marine Teleosts.</title>
        <authorList>
            <person name="Pickett B.D."/>
        </authorList>
    </citation>
    <scope>NUCLEOTIDE SEQUENCE</scope>
    <source>
        <strain evidence="1">HI-2016</strain>
    </source>
</reference>
<organism evidence="1 2">
    <name type="scientific">Albula glossodonta</name>
    <name type="common">roundjaw bonefish</name>
    <dbReference type="NCBI Taxonomy" id="121402"/>
    <lineage>
        <taxon>Eukaryota</taxon>
        <taxon>Metazoa</taxon>
        <taxon>Chordata</taxon>
        <taxon>Craniata</taxon>
        <taxon>Vertebrata</taxon>
        <taxon>Euteleostomi</taxon>
        <taxon>Actinopterygii</taxon>
        <taxon>Neopterygii</taxon>
        <taxon>Teleostei</taxon>
        <taxon>Albuliformes</taxon>
        <taxon>Albulidae</taxon>
        <taxon>Albula</taxon>
    </lineage>
</organism>
<dbReference type="Proteomes" id="UP000824540">
    <property type="component" value="Unassembled WGS sequence"/>
</dbReference>
<keyword evidence="2" id="KW-1185">Reference proteome</keyword>
<dbReference type="Pfam" id="PF13671">
    <property type="entry name" value="AAA_33"/>
    <property type="match status" value="1"/>
</dbReference>